<proteinExistence type="predicted"/>
<keyword evidence="4 5" id="KW-0472">Membrane</keyword>
<dbReference type="EMBL" id="AHMZ02000065">
    <property type="protein sequence ID" value="EMN31123.1"/>
    <property type="molecule type" value="Genomic_DNA"/>
</dbReference>
<keyword evidence="2 5" id="KW-0812">Transmembrane</keyword>
<feature type="transmembrane region" description="Helical" evidence="5">
    <location>
        <begin position="7"/>
        <end position="24"/>
    </location>
</feature>
<feature type="transmembrane region" description="Helical" evidence="5">
    <location>
        <begin position="101"/>
        <end position="124"/>
    </location>
</feature>
<dbReference type="PANTHER" id="PTHR43424:SF1">
    <property type="entry name" value="LOCUS PUTATIVE PROTEIN 1-RELATED"/>
    <property type="match status" value="1"/>
</dbReference>
<accession>M6KHE5</accession>
<feature type="transmembrane region" description="Helical" evidence="5">
    <location>
        <begin position="71"/>
        <end position="95"/>
    </location>
</feature>
<evidence type="ECO:0000256" key="4">
    <source>
        <dbReference type="ARBA" id="ARBA00023136"/>
    </source>
</evidence>
<evidence type="ECO:0000256" key="3">
    <source>
        <dbReference type="ARBA" id="ARBA00022989"/>
    </source>
</evidence>
<evidence type="ECO:0000313" key="6">
    <source>
        <dbReference type="EMBL" id="EMN31123.1"/>
    </source>
</evidence>
<name>M6KHE5_LEPIR</name>
<dbReference type="Proteomes" id="UP000012137">
    <property type="component" value="Unassembled WGS sequence"/>
</dbReference>
<organism evidence="6 7">
    <name type="scientific">Leptospira interrogans serovar Pyrogenes str. L0374</name>
    <dbReference type="NCBI Taxonomy" id="1049928"/>
    <lineage>
        <taxon>Bacteria</taxon>
        <taxon>Pseudomonadati</taxon>
        <taxon>Spirochaetota</taxon>
        <taxon>Spirochaetia</taxon>
        <taxon>Leptospirales</taxon>
        <taxon>Leptospiraceae</taxon>
        <taxon>Leptospira</taxon>
    </lineage>
</organism>
<dbReference type="PANTHER" id="PTHR43424">
    <property type="entry name" value="LOCUS PUTATIVE PROTEIN 1-RELATED"/>
    <property type="match status" value="1"/>
</dbReference>
<dbReference type="GO" id="GO:0016020">
    <property type="term" value="C:membrane"/>
    <property type="evidence" value="ECO:0007669"/>
    <property type="project" value="UniProtKB-SubCell"/>
</dbReference>
<keyword evidence="3 5" id="KW-1133">Transmembrane helix</keyword>
<dbReference type="InterPro" id="IPR052556">
    <property type="entry name" value="PolySynth_Transporter"/>
</dbReference>
<reference evidence="6 7" key="1">
    <citation type="submission" date="2013-01" db="EMBL/GenBank/DDBJ databases">
        <authorList>
            <person name="Harkins D.M."/>
            <person name="Durkin A.S."/>
            <person name="Brinkac L.M."/>
            <person name="Haft D.H."/>
            <person name="Selengut J.D."/>
            <person name="Sanka R."/>
            <person name="DePew J."/>
            <person name="Purushe J."/>
            <person name="Peacock S.J."/>
            <person name="Thaipadungpanit J."/>
            <person name="Wuthiekanun V.W."/>
            <person name="Day N.P."/>
            <person name="Vinetz J.M."/>
            <person name="Sutton G.G."/>
            <person name="Nierman W.C."/>
            <person name="Fouts D.E."/>
        </authorList>
    </citation>
    <scope>NUCLEOTIDE SEQUENCE [LARGE SCALE GENOMIC DNA]</scope>
    <source>
        <strain evidence="6 7">L0374</strain>
    </source>
</reference>
<comment type="caution">
    <text evidence="6">The sequence shown here is derived from an EMBL/GenBank/DDBJ whole genome shotgun (WGS) entry which is preliminary data.</text>
</comment>
<protein>
    <submittedName>
        <fullName evidence="6">Polysaccharide biosynthesis domain protein</fullName>
    </submittedName>
</protein>
<comment type="subcellular location">
    <subcellularLocation>
        <location evidence="1">Membrane</location>
        <topology evidence="1">Multi-pass membrane protein</topology>
    </subcellularLocation>
</comment>
<evidence type="ECO:0000313" key="7">
    <source>
        <dbReference type="Proteomes" id="UP000012137"/>
    </source>
</evidence>
<sequence>MAFFDKIFRMGMGMFLGVWIARYLGPDSYGKLNYVIAYIALIGSFTNLGLDGVVVRELIKEKAQKQEIISTSFLLQLIAGVFAYGGAILLIPILRPDESDLFWMVFLVGLTLIFRSVGVIKYWYEAQVLSKYFVWLENGLFLCFRECVYY</sequence>
<evidence type="ECO:0000256" key="1">
    <source>
        <dbReference type="ARBA" id="ARBA00004141"/>
    </source>
</evidence>
<dbReference type="AlphaFoldDB" id="M6KHE5"/>
<evidence type="ECO:0000256" key="2">
    <source>
        <dbReference type="ARBA" id="ARBA00022692"/>
    </source>
</evidence>
<gene>
    <name evidence="6" type="ORF">LEP1GSC083_1399</name>
</gene>
<evidence type="ECO:0000256" key="5">
    <source>
        <dbReference type="SAM" id="Phobius"/>
    </source>
</evidence>
<dbReference type="InterPro" id="IPR002797">
    <property type="entry name" value="Polysacc_synth"/>
</dbReference>
<feature type="transmembrane region" description="Helical" evidence="5">
    <location>
        <begin position="36"/>
        <end position="59"/>
    </location>
</feature>
<dbReference type="Pfam" id="PF01943">
    <property type="entry name" value="Polysacc_synt"/>
    <property type="match status" value="1"/>
</dbReference>